<comment type="caution">
    <text evidence="2">The sequence shown here is derived from an EMBL/GenBank/DDBJ whole genome shotgun (WGS) entry which is preliminary data.</text>
</comment>
<dbReference type="AlphaFoldDB" id="A0A059FCK2"/>
<dbReference type="PANTHER" id="PTHR31876:SF26">
    <property type="entry name" value="PROTEIN LIKE COV 2"/>
    <property type="match status" value="1"/>
</dbReference>
<feature type="transmembrane region" description="Helical" evidence="1">
    <location>
        <begin position="74"/>
        <end position="99"/>
    </location>
</feature>
<evidence type="ECO:0008006" key="4">
    <source>
        <dbReference type="Google" id="ProtNLM"/>
    </source>
</evidence>
<dbReference type="PATRIC" id="fig|1280951.3.peg.3061"/>
<feature type="transmembrane region" description="Helical" evidence="1">
    <location>
        <begin position="30"/>
        <end position="54"/>
    </location>
</feature>
<dbReference type="Pfam" id="PF04367">
    <property type="entry name" value="DUF502"/>
    <property type="match status" value="1"/>
</dbReference>
<reference evidence="2 3" key="1">
    <citation type="submission" date="2013-04" db="EMBL/GenBank/DDBJ databases">
        <title>Hyphomonas hirschiana VP5 Genome Sequencing.</title>
        <authorList>
            <person name="Lai Q."/>
            <person name="Shao Z."/>
        </authorList>
    </citation>
    <scope>NUCLEOTIDE SEQUENCE [LARGE SCALE GENOMIC DNA]</scope>
    <source>
        <strain evidence="2 3">VP5</strain>
    </source>
</reference>
<evidence type="ECO:0000313" key="2">
    <source>
        <dbReference type="EMBL" id="KCZ88253.1"/>
    </source>
</evidence>
<keyword evidence="3" id="KW-1185">Reference proteome</keyword>
<gene>
    <name evidence="2" type="ORF">HHI_15164</name>
</gene>
<keyword evidence="1" id="KW-1133">Transmembrane helix</keyword>
<dbReference type="EMBL" id="ARYI01000016">
    <property type="protein sequence ID" value="KCZ88253.1"/>
    <property type="molecule type" value="Genomic_DNA"/>
</dbReference>
<dbReference type="Proteomes" id="UP000025061">
    <property type="component" value="Unassembled WGS sequence"/>
</dbReference>
<sequence>MSENEKPDYGIVEVQPPAKQGLLAWLRARFVAGMLIALPIVATFVILEFLINLIDSRVVPLLPPSLRPETYLDYAVPGFGLIILILFLTLVGAVATNFLGKFFVDLTDRVLTRVPVVRSVYSVFKQIRDVFQNNTAGQYKEVAMVEYPREGSWVIGFVAGPIKGEMRQRLGENFIGIFVPTTPNPTSGFLLYVAEAKIVRLDMSVEEGAKIIFSGGLVVPDYPLPGQPLAPNSNPAK</sequence>
<protein>
    <recommendedName>
        <fullName evidence="4">DUF502 domain-containing protein</fullName>
    </recommendedName>
</protein>
<evidence type="ECO:0000256" key="1">
    <source>
        <dbReference type="SAM" id="Phobius"/>
    </source>
</evidence>
<keyword evidence="1" id="KW-0472">Membrane</keyword>
<dbReference type="PANTHER" id="PTHR31876">
    <property type="entry name" value="COV-LIKE PROTEIN 1"/>
    <property type="match status" value="1"/>
</dbReference>
<evidence type="ECO:0000313" key="3">
    <source>
        <dbReference type="Proteomes" id="UP000025061"/>
    </source>
</evidence>
<dbReference type="InterPro" id="IPR007462">
    <property type="entry name" value="COV1-like"/>
</dbReference>
<accession>A0A059FCK2</accession>
<dbReference type="RefSeq" id="WP_011646988.1">
    <property type="nucleotide sequence ID" value="NZ_ARYI01000016.1"/>
</dbReference>
<keyword evidence="1" id="KW-0812">Transmembrane</keyword>
<dbReference type="OrthoDB" id="9780267at2"/>
<proteinExistence type="predicted"/>
<name>A0A059FCK2_9PROT</name>
<organism evidence="2 3">
    <name type="scientific">Hyphomonas hirschiana VP5</name>
    <dbReference type="NCBI Taxonomy" id="1280951"/>
    <lineage>
        <taxon>Bacteria</taxon>
        <taxon>Pseudomonadati</taxon>
        <taxon>Pseudomonadota</taxon>
        <taxon>Alphaproteobacteria</taxon>
        <taxon>Hyphomonadales</taxon>
        <taxon>Hyphomonadaceae</taxon>
        <taxon>Hyphomonas</taxon>
    </lineage>
</organism>